<keyword evidence="1" id="KW-0723">Serine/threonine-protein kinase</keyword>
<dbReference type="GO" id="GO:0004674">
    <property type="term" value="F:protein serine/threonine kinase activity"/>
    <property type="evidence" value="ECO:0007669"/>
    <property type="project" value="UniProtKB-KW"/>
</dbReference>
<dbReference type="Pfam" id="PF00069">
    <property type="entry name" value="Pkinase"/>
    <property type="match status" value="1"/>
</dbReference>
<evidence type="ECO:0000256" key="7">
    <source>
        <dbReference type="PIRSR" id="PIRSR630616-2"/>
    </source>
</evidence>
<feature type="active site" description="Proton acceptor" evidence="6">
    <location>
        <position position="10"/>
    </location>
</feature>
<dbReference type="PROSITE" id="PS50011">
    <property type="entry name" value="PROTEIN_KINASE_DOM"/>
    <property type="match status" value="1"/>
</dbReference>
<dbReference type="AlphaFoldDB" id="A0A9P7FN58"/>
<dbReference type="InterPro" id="IPR011009">
    <property type="entry name" value="Kinase-like_dom_sf"/>
</dbReference>
<evidence type="ECO:0000256" key="2">
    <source>
        <dbReference type="ARBA" id="ARBA00022679"/>
    </source>
</evidence>
<dbReference type="GO" id="GO:0005524">
    <property type="term" value="F:ATP binding"/>
    <property type="evidence" value="ECO:0007669"/>
    <property type="project" value="UniProtKB-KW"/>
</dbReference>
<reference evidence="10" key="1">
    <citation type="submission" date="2020-07" db="EMBL/GenBank/DDBJ databases">
        <authorList>
            <person name="Nieuwenhuis M."/>
            <person name="Van De Peppel L.J.J."/>
        </authorList>
    </citation>
    <scope>NUCLEOTIDE SEQUENCE</scope>
    <source>
        <strain evidence="10">AP01</strain>
        <tissue evidence="10">Mycelium</tissue>
    </source>
</reference>
<dbReference type="SMART" id="SM00220">
    <property type="entry name" value="S_TKc"/>
    <property type="match status" value="1"/>
</dbReference>
<keyword evidence="11" id="KW-1185">Reference proteome</keyword>
<proteinExistence type="predicted"/>
<evidence type="ECO:0000313" key="10">
    <source>
        <dbReference type="EMBL" id="KAG5634958.1"/>
    </source>
</evidence>
<dbReference type="Gene3D" id="1.10.510.10">
    <property type="entry name" value="Transferase(Phosphotransferase) domain 1"/>
    <property type="match status" value="1"/>
</dbReference>
<gene>
    <name evidence="10" type="ORF">DXG03_005599</name>
</gene>
<protein>
    <recommendedName>
        <fullName evidence="9">Protein kinase domain-containing protein</fullName>
    </recommendedName>
</protein>
<evidence type="ECO:0000259" key="9">
    <source>
        <dbReference type="PROSITE" id="PS50011"/>
    </source>
</evidence>
<dbReference type="Proteomes" id="UP000775547">
    <property type="component" value="Unassembled WGS sequence"/>
</dbReference>
<dbReference type="OrthoDB" id="4062651at2759"/>
<keyword evidence="4" id="KW-0418">Kinase</keyword>
<dbReference type="SUPFAM" id="SSF56112">
    <property type="entry name" value="Protein kinase-like (PK-like)"/>
    <property type="match status" value="1"/>
</dbReference>
<evidence type="ECO:0000256" key="5">
    <source>
        <dbReference type="ARBA" id="ARBA00022840"/>
    </source>
</evidence>
<evidence type="ECO:0000256" key="3">
    <source>
        <dbReference type="ARBA" id="ARBA00022741"/>
    </source>
</evidence>
<reference evidence="10" key="2">
    <citation type="submission" date="2021-10" db="EMBL/GenBank/DDBJ databases">
        <title>Phylogenomics reveals ancestral predisposition of the termite-cultivated fungus Termitomyces towards a domesticated lifestyle.</title>
        <authorList>
            <person name="Auxier B."/>
            <person name="Grum-Grzhimaylo A."/>
            <person name="Cardenas M.E."/>
            <person name="Lodge J.D."/>
            <person name="Laessoe T."/>
            <person name="Pedersen O."/>
            <person name="Smith M.E."/>
            <person name="Kuyper T.W."/>
            <person name="Franco-Molano E.A."/>
            <person name="Baroni T.J."/>
            <person name="Aanen D.K."/>
        </authorList>
    </citation>
    <scope>NUCLEOTIDE SEQUENCE</scope>
    <source>
        <strain evidence="10">AP01</strain>
        <tissue evidence="10">Mycelium</tissue>
    </source>
</reference>
<organism evidence="10 11">
    <name type="scientific">Asterophora parasitica</name>
    <dbReference type="NCBI Taxonomy" id="117018"/>
    <lineage>
        <taxon>Eukaryota</taxon>
        <taxon>Fungi</taxon>
        <taxon>Dikarya</taxon>
        <taxon>Basidiomycota</taxon>
        <taxon>Agaricomycotina</taxon>
        <taxon>Agaricomycetes</taxon>
        <taxon>Agaricomycetidae</taxon>
        <taxon>Agaricales</taxon>
        <taxon>Tricholomatineae</taxon>
        <taxon>Lyophyllaceae</taxon>
        <taxon>Asterophora</taxon>
    </lineage>
</organism>
<feature type="binding site" evidence="7">
    <location>
        <position position="28"/>
    </location>
    <ligand>
        <name>ATP</name>
        <dbReference type="ChEBI" id="CHEBI:30616"/>
    </ligand>
</feature>
<dbReference type="InterPro" id="IPR030616">
    <property type="entry name" value="Aur-like"/>
</dbReference>
<name>A0A9P7FN58_9AGAR</name>
<sequence>MHARGIVHRDLKLANVFVKEDGHIVIGDLGLALDLKSPDKDDTRCCGTTPYMAPEMFDGRVQDAKVDMWALGVCFYMLLTGNLPFCGQDHWDTVRKIREEPVTFPPAYDDHQPETRMLARDVRPRLLDACMFRVYPYDRVLAPVERPEEKA</sequence>
<dbReference type="EMBL" id="JABCKV010003485">
    <property type="protein sequence ID" value="KAG5634958.1"/>
    <property type="molecule type" value="Genomic_DNA"/>
</dbReference>
<comment type="caution">
    <text evidence="10">The sequence shown here is derived from an EMBL/GenBank/DDBJ whole genome shotgun (WGS) entry which is preliminary data.</text>
</comment>
<evidence type="ECO:0000256" key="1">
    <source>
        <dbReference type="ARBA" id="ARBA00022527"/>
    </source>
</evidence>
<keyword evidence="2" id="KW-0808">Transferase</keyword>
<evidence type="ECO:0000256" key="4">
    <source>
        <dbReference type="ARBA" id="ARBA00022777"/>
    </source>
</evidence>
<dbReference type="PROSITE" id="PS00108">
    <property type="entry name" value="PROTEIN_KINASE_ST"/>
    <property type="match status" value="1"/>
</dbReference>
<accession>A0A9P7FN58</accession>
<feature type="domain" description="Protein kinase" evidence="9">
    <location>
        <begin position="1"/>
        <end position="151"/>
    </location>
</feature>
<feature type="cross-link" description="Glycyl lysine isopeptide (Lys-Gly) (interchain with G-Cter in SUMO2)" evidence="8">
    <location>
        <position position="12"/>
    </location>
</feature>
<evidence type="ECO:0000256" key="6">
    <source>
        <dbReference type="PIRSR" id="PIRSR630616-1"/>
    </source>
</evidence>
<dbReference type="PANTHER" id="PTHR24350">
    <property type="entry name" value="SERINE/THREONINE-PROTEIN KINASE IAL-RELATED"/>
    <property type="match status" value="1"/>
</dbReference>
<evidence type="ECO:0000313" key="11">
    <source>
        <dbReference type="Proteomes" id="UP000775547"/>
    </source>
</evidence>
<keyword evidence="5 7" id="KW-0067">ATP-binding</keyword>
<dbReference type="InterPro" id="IPR008271">
    <property type="entry name" value="Ser/Thr_kinase_AS"/>
</dbReference>
<dbReference type="InterPro" id="IPR000719">
    <property type="entry name" value="Prot_kinase_dom"/>
</dbReference>
<evidence type="ECO:0000256" key="8">
    <source>
        <dbReference type="PIRSR" id="PIRSR630616-3"/>
    </source>
</evidence>
<keyword evidence="3 7" id="KW-0547">Nucleotide-binding</keyword>